<dbReference type="Gene3D" id="1.10.10.10">
    <property type="entry name" value="Winged helix-like DNA-binding domain superfamily/Winged helix DNA-binding domain"/>
    <property type="match status" value="1"/>
</dbReference>
<accession>A0ABN2BPU2</accession>
<dbReference type="InterPro" id="IPR050707">
    <property type="entry name" value="HTH_MetabolicPath_Reg"/>
</dbReference>
<evidence type="ECO:0000313" key="7">
    <source>
        <dbReference type="Proteomes" id="UP001500842"/>
    </source>
</evidence>
<dbReference type="Proteomes" id="UP001500842">
    <property type="component" value="Unassembled WGS sequence"/>
</dbReference>
<dbReference type="Pfam" id="PF01614">
    <property type="entry name" value="IclR_C"/>
    <property type="match status" value="1"/>
</dbReference>
<evidence type="ECO:0000256" key="1">
    <source>
        <dbReference type="ARBA" id="ARBA00023015"/>
    </source>
</evidence>
<sequence length="266" mass="28593">MTIEPEVRQATEAPSILSKAFDLLYSFNTRDRVMTLSELSRASGLAKSTVHRLLARLIELGAVEPHRSGYKLGVGLLQLTASMPSAAIREIAVPYLAALHRWSRHSVHFGVLRDLDVVYLEKLVGQGAPVTITSVGSRVPANCTAIGKALLAWNSLDSFEEDAPERLPRLTPRSITDPRVLVEQLRQIRRDGVAVEVGEAQAGIACVGVPIVINGYAAAAMSIAYPIDQGVSEKAEHALVDAAGRIAREAKGAMARGQSGWFPAEP</sequence>
<dbReference type="InterPro" id="IPR036388">
    <property type="entry name" value="WH-like_DNA-bd_sf"/>
</dbReference>
<evidence type="ECO:0000256" key="3">
    <source>
        <dbReference type="ARBA" id="ARBA00023163"/>
    </source>
</evidence>
<dbReference type="Gene3D" id="3.30.450.40">
    <property type="match status" value="1"/>
</dbReference>
<feature type="domain" description="IclR-ED" evidence="5">
    <location>
        <begin position="75"/>
        <end position="256"/>
    </location>
</feature>
<dbReference type="SMART" id="SM00346">
    <property type="entry name" value="HTH_ICLR"/>
    <property type="match status" value="1"/>
</dbReference>
<keyword evidence="3" id="KW-0804">Transcription</keyword>
<proteinExistence type="predicted"/>
<dbReference type="InterPro" id="IPR036390">
    <property type="entry name" value="WH_DNA-bd_sf"/>
</dbReference>
<dbReference type="PANTHER" id="PTHR30136">
    <property type="entry name" value="HELIX-TURN-HELIX TRANSCRIPTIONAL REGULATOR, ICLR FAMILY"/>
    <property type="match status" value="1"/>
</dbReference>
<organism evidence="6 7">
    <name type="scientific">Nocardioides humi</name>
    <dbReference type="NCBI Taxonomy" id="449461"/>
    <lineage>
        <taxon>Bacteria</taxon>
        <taxon>Bacillati</taxon>
        <taxon>Actinomycetota</taxon>
        <taxon>Actinomycetes</taxon>
        <taxon>Propionibacteriales</taxon>
        <taxon>Nocardioidaceae</taxon>
        <taxon>Nocardioides</taxon>
    </lineage>
</organism>
<evidence type="ECO:0000259" key="4">
    <source>
        <dbReference type="PROSITE" id="PS51077"/>
    </source>
</evidence>
<dbReference type="InterPro" id="IPR014757">
    <property type="entry name" value="Tscrpt_reg_IclR_C"/>
</dbReference>
<keyword evidence="1" id="KW-0805">Transcription regulation</keyword>
<gene>
    <name evidence="6" type="ORF">GCM10009788_54600</name>
</gene>
<dbReference type="EMBL" id="BAAAOR010000041">
    <property type="protein sequence ID" value="GAA1545280.1"/>
    <property type="molecule type" value="Genomic_DNA"/>
</dbReference>
<keyword evidence="7" id="KW-1185">Reference proteome</keyword>
<dbReference type="RefSeq" id="WP_219996064.1">
    <property type="nucleotide sequence ID" value="NZ_BAAAOR010000041.1"/>
</dbReference>
<evidence type="ECO:0000313" key="6">
    <source>
        <dbReference type="EMBL" id="GAA1545280.1"/>
    </source>
</evidence>
<dbReference type="InterPro" id="IPR029016">
    <property type="entry name" value="GAF-like_dom_sf"/>
</dbReference>
<dbReference type="SUPFAM" id="SSF55781">
    <property type="entry name" value="GAF domain-like"/>
    <property type="match status" value="1"/>
</dbReference>
<dbReference type="InterPro" id="IPR005471">
    <property type="entry name" value="Tscrpt_reg_IclR_N"/>
</dbReference>
<evidence type="ECO:0000256" key="2">
    <source>
        <dbReference type="ARBA" id="ARBA00023125"/>
    </source>
</evidence>
<protein>
    <submittedName>
        <fullName evidence="6">IclR family transcriptional regulator</fullName>
    </submittedName>
</protein>
<dbReference type="Pfam" id="PF09339">
    <property type="entry name" value="HTH_IclR"/>
    <property type="match status" value="1"/>
</dbReference>
<dbReference type="PROSITE" id="PS51078">
    <property type="entry name" value="ICLR_ED"/>
    <property type="match status" value="1"/>
</dbReference>
<dbReference type="PROSITE" id="PS51077">
    <property type="entry name" value="HTH_ICLR"/>
    <property type="match status" value="1"/>
</dbReference>
<evidence type="ECO:0000259" key="5">
    <source>
        <dbReference type="PROSITE" id="PS51078"/>
    </source>
</evidence>
<comment type="caution">
    <text evidence="6">The sequence shown here is derived from an EMBL/GenBank/DDBJ whole genome shotgun (WGS) entry which is preliminary data.</text>
</comment>
<dbReference type="PANTHER" id="PTHR30136:SF24">
    <property type="entry name" value="HTH-TYPE TRANSCRIPTIONAL REPRESSOR ALLR"/>
    <property type="match status" value="1"/>
</dbReference>
<feature type="domain" description="HTH iclR-type" evidence="4">
    <location>
        <begin position="14"/>
        <end position="74"/>
    </location>
</feature>
<name>A0ABN2BPU2_9ACTN</name>
<keyword evidence="2" id="KW-0238">DNA-binding</keyword>
<dbReference type="SUPFAM" id="SSF46785">
    <property type="entry name" value="Winged helix' DNA-binding domain"/>
    <property type="match status" value="1"/>
</dbReference>
<reference evidence="6 7" key="1">
    <citation type="journal article" date="2019" name="Int. J. Syst. Evol. Microbiol.">
        <title>The Global Catalogue of Microorganisms (GCM) 10K type strain sequencing project: providing services to taxonomists for standard genome sequencing and annotation.</title>
        <authorList>
            <consortium name="The Broad Institute Genomics Platform"/>
            <consortium name="The Broad Institute Genome Sequencing Center for Infectious Disease"/>
            <person name="Wu L."/>
            <person name="Ma J."/>
        </authorList>
    </citation>
    <scope>NUCLEOTIDE SEQUENCE [LARGE SCALE GENOMIC DNA]</scope>
    <source>
        <strain evidence="6 7">JCM 14942</strain>
    </source>
</reference>